<sequence length="196" mass="21224">MPRFVISPQGAVWTSRDLDEGGEDRTGQDRTGGRMKRGESVGKRNEVPVMMVESASETIRTTPSNQNGVSSLSSQSDGGGERTEQGRGKREGRKGRGGEHQYCPIIEEGERGGSGEGGRERKTKSGVIGPEEGEVEKTAHCLPRRLFIYGGEMRRRGGPVCFVLAVNNGPQSVLTDYSNICPPSLPRPVFSSRFLA</sequence>
<accession>A0A4U5UAV0</accession>
<evidence type="ECO:0000313" key="2">
    <source>
        <dbReference type="EMBL" id="TKS71459.1"/>
    </source>
</evidence>
<feature type="compositionally biased region" description="Basic and acidic residues" evidence="1">
    <location>
        <begin position="79"/>
        <end position="99"/>
    </location>
</feature>
<proteinExistence type="predicted"/>
<feature type="compositionally biased region" description="Basic and acidic residues" evidence="1">
    <location>
        <begin position="108"/>
        <end position="120"/>
    </location>
</feature>
<organism evidence="2 3">
    <name type="scientific">Collichthys lucidus</name>
    <name type="common">Big head croaker</name>
    <name type="synonym">Sciaena lucida</name>
    <dbReference type="NCBI Taxonomy" id="240159"/>
    <lineage>
        <taxon>Eukaryota</taxon>
        <taxon>Metazoa</taxon>
        <taxon>Chordata</taxon>
        <taxon>Craniata</taxon>
        <taxon>Vertebrata</taxon>
        <taxon>Euteleostomi</taxon>
        <taxon>Actinopterygii</taxon>
        <taxon>Neopterygii</taxon>
        <taxon>Teleostei</taxon>
        <taxon>Neoteleostei</taxon>
        <taxon>Acanthomorphata</taxon>
        <taxon>Eupercaria</taxon>
        <taxon>Sciaenidae</taxon>
        <taxon>Collichthys</taxon>
    </lineage>
</organism>
<feature type="compositionally biased region" description="Polar residues" evidence="1">
    <location>
        <begin position="55"/>
        <end position="76"/>
    </location>
</feature>
<gene>
    <name evidence="2" type="ORF">D9C73_005089</name>
</gene>
<dbReference type="AlphaFoldDB" id="A0A4U5UAV0"/>
<reference evidence="2 3" key="1">
    <citation type="submission" date="2019-01" db="EMBL/GenBank/DDBJ databases">
        <title>Genome Assembly of Collichthys lucidus.</title>
        <authorList>
            <person name="Cai M."/>
            <person name="Xiao S."/>
        </authorList>
    </citation>
    <scope>NUCLEOTIDE SEQUENCE [LARGE SCALE GENOMIC DNA]</scope>
    <source>
        <strain evidence="2">JT15FE1705JMU</strain>
        <tissue evidence="2">Muscle</tissue>
    </source>
</reference>
<keyword evidence="3" id="KW-1185">Reference proteome</keyword>
<dbReference type="EMBL" id="CM014082">
    <property type="protein sequence ID" value="TKS71459.1"/>
    <property type="molecule type" value="Genomic_DNA"/>
</dbReference>
<feature type="compositionally biased region" description="Basic and acidic residues" evidence="1">
    <location>
        <begin position="16"/>
        <end position="46"/>
    </location>
</feature>
<evidence type="ECO:0000256" key="1">
    <source>
        <dbReference type="SAM" id="MobiDB-lite"/>
    </source>
</evidence>
<dbReference type="Proteomes" id="UP000298787">
    <property type="component" value="Chromosome 5"/>
</dbReference>
<feature type="region of interest" description="Disordered" evidence="1">
    <location>
        <begin position="1"/>
        <end position="127"/>
    </location>
</feature>
<protein>
    <submittedName>
        <fullName evidence="2">Uncharacterized protein</fullName>
    </submittedName>
</protein>
<name>A0A4U5UAV0_COLLU</name>
<evidence type="ECO:0000313" key="3">
    <source>
        <dbReference type="Proteomes" id="UP000298787"/>
    </source>
</evidence>